<accession>A0A5B8UNM9</accession>
<feature type="chain" id="PRO_5023096850" evidence="1">
    <location>
        <begin position="19"/>
        <end position="197"/>
    </location>
</feature>
<dbReference type="RefSeq" id="WP_146791464.1">
    <property type="nucleotide sequence ID" value="NZ_BAABIO010000003.1"/>
</dbReference>
<evidence type="ECO:0000256" key="1">
    <source>
        <dbReference type="SAM" id="SignalP"/>
    </source>
</evidence>
<keyword evidence="1" id="KW-0732">Signal</keyword>
<gene>
    <name evidence="2" type="ORF">FSB75_20990</name>
</gene>
<name>A0A5B8UNM9_9BACT</name>
<dbReference type="KEGG" id="fgg:FSB75_20990"/>
<protein>
    <submittedName>
        <fullName evidence="2">Uncharacterized protein</fullName>
    </submittedName>
</protein>
<dbReference type="OrthoDB" id="1160682at2"/>
<sequence length="197" mass="23025">MRLLIFSLCFLIACGSYGQTNPFQNLIDTALSGHGAVFISSKPIKNIQLDQKEMETYFYFFRDYAHKVLDTTMLAEIIQNSKMPDTTLWQESELKNYILVNSRDENVSKKYILQKLALTDKKQKKFYSKQINSYNSADPYNRNLFYFSRPVFDKEAKYAVVQWDNAHSRLGGGGGIVLYQLQGYRWKELGTIMNWKY</sequence>
<dbReference type="EMBL" id="CP042433">
    <property type="protein sequence ID" value="QEC58277.1"/>
    <property type="molecule type" value="Genomic_DNA"/>
</dbReference>
<dbReference type="AlphaFoldDB" id="A0A5B8UNM9"/>
<reference evidence="2 3" key="1">
    <citation type="journal article" date="2015" name="Int. J. Syst. Evol. Microbiol.">
        <title>Flavisolibacter ginsenosidimutans sp. nov., with ginsenoside-converting activity isolated from soil used for cultivating ginseng.</title>
        <authorList>
            <person name="Zhao Y."/>
            <person name="Liu Q."/>
            <person name="Kang M.S."/>
            <person name="Jin F."/>
            <person name="Yu H."/>
            <person name="Im W.T."/>
        </authorList>
    </citation>
    <scope>NUCLEOTIDE SEQUENCE [LARGE SCALE GENOMIC DNA]</scope>
    <source>
        <strain evidence="2 3">Gsoil 636</strain>
    </source>
</reference>
<organism evidence="2 3">
    <name type="scientific">Flavisolibacter ginsenosidimutans</name>
    <dbReference type="NCBI Taxonomy" id="661481"/>
    <lineage>
        <taxon>Bacteria</taxon>
        <taxon>Pseudomonadati</taxon>
        <taxon>Bacteroidota</taxon>
        <taxon>Chitinophagia</taxon>
        <taxon>Chitinophagales</taxon>
        <taxon>Chitinophagaceae</taxon>
        <taxon>Flavisolibacter</taxon>
    </lineage>
</organism>
<proteinExistence type="predicted"/>
<dbReference type="Proteomes" id="UP000321204">
    <property type="component" value="Chromosome"/>
</dbReference>
<feature type="signal peptide" evidence="1">
    <location>
        <begin position="1"/>
        <end position="18"/>
    </location>
</feature>
<evidence type="ECO:0000313" key="3">
    <source>
        <dbReference type="Proteomes" id="UP000321204"/>
    </source>
</evidence>
<evidence type="ECO:0000313" key="2">
    <source>
        <dbReference type="EMBL" id="QEC58277.1"/>
    </source>
</evidence>
<keyword evidence="3" id="KW-1185">Reference proteome</keyword>